<feature type="region of interest" description="Disordered" evidence="1">
    <location>
        <begin position="1"/>
        <end position="41"/>
    </location>
</feature>
<evidence type="ECO:0000313" key="2">
    <source>
        <dbReference type="EMBL" id="KAK6186658.1"/>
    </source>
</evidence>
<dbReference type="PANTHER" id="PTHR34239:SF2">
    <property type="entry name" value="TRANSPOSABLE ELEMENT P TRANSPOSASE_THAP9 CONSERVED DOMAIN-CONTAINING PROTEIN"/>
    <property type="match status" value="1"/>
</dbReference>
<dbReference type="Proteomes" id="UP001347796">
    <property type="component" value="Unassembled WGS sequence"/>
</dbReference>
<feature type="region of interest" description="Disordered" evidence="1">
    <location>
        <begin position="378"/>
        <end position="409"/>
    </location>
</feature>
<dbReference type="EMBL" id="JAZGQO010000005">
    <property type="protein sequence ID" value="KAK6186658.1"/>
    <property type="molecule type" value="Genomic_DNA"/>
</dbReference>
<proteinExistence type="predicted"/>
<feature type="compositionally biased region" description="Polar residues" evidence="1">
    <location>
        <begin position="18"/>
        <end position="27"/>
    </location>
</feature>
<protein>
    <submittedName>
        <fullName evidence="2">Uncharacterized protein</fullName>
    </submittedName>
</protein>
<keyword evidence="3" id="KW-1185">Reference proteome</keyword>
<dbReference type="PANTHER" id="PTHR34239">
    <property type="entry name" value="APPLE DOMAIN-CONTAINING PROTEIN"/>
    <property type="match status" value="1"/>
</dbReference>
<gene>
    <name evidence="2" type="ORF">SNE40_005944</name>
</gene>
<comment type="caution">
    <text evidence="2">The sequence shown here is derived from an EMBL/GenBank/DDBJ whole genome shotgun (WGS) entry which is preliminary data.</text>
</comment>
<name>A0AAN8PWV4_PATCE</name>
<evidence type="ECO:0000313" key="3">
    <source>
        <dbReference type="Proteomes" id="UP001347796"/>
    </source>
</evidence>
<sequence>MAEIQVSQDQLKEKTRPSRNSVSGSNKSGRKKGLNPDSPKQCDVTANSLPGCSTGNIKNNGSTSVFSNILAASTSSKSKDVQSAESSNNDVLTILKSIQETQSAQNSRFQRLSSKVDELYYVNDDDYENELLGYNDDTDYNEDNLEVLPTKKPKLSTDAELSNSVYALAGEKLRVKDLCDKPINPDLASLIDNWFRDGVEEDRYNELIKSISRPKNCESLVTVKTNQLVWDFLSQSTRTMDKRIQNAQTSIIKGAVSLAKVTEVLGCGQPLDVNNVLEQAMESLALFGHANKQLCFVRRDMMKPDMREEYLHLCSQNFKYTDCLFGDDISKTVKDISDCSRISNKIGAYQGRGGRGRSVRGRGFRGRYFRGHFRGRGSGGSYGSYNSDAKKNYQKRGQGRPHSQQAQQK</sequence>
<organism evidence="2 3">
    <name type="scientific">Patella caerulea</name>
    <name type="common">Rayed Mediterranean limpet</name>
    <dbReference type="NCBI Taxonomy" id="87958"/>
    <lineage>
        <taxon>Eukaryota</taxon>
        <taxon>Metazoa</taxon>
        <taxon>Spiralia</taxon>
        <taxon>Lophotrochozoa</taxon>
        <taxon>Mollusca</taxon>
        <taxon>Gastropoda</taxon>
        <taxon>Patellogastropoda</taxon>
        <taxon>Patelloidea</taxon>
        <taxon>Patellidae</taxon>
        <taxon>Patella</taxon>
    </lineage>
</organism>
<reference evidence="2 3" key="1">
    <citation type="submission" date="2024-01" db="EMBL/GenBank/DDBJ databases">
        <title>The genome of the rayed Mediterranean limpet Patella caerulea (Linnaeus, 1758).</title>
        <authorList>
            <person name="Anh-Thu Weber A."/>
            <person name="Halstead-Nussloch G."/>
        </authorList>
    </citation>
    <scope>NUCLEOTIDE SEQUENCE [LARGE SCALE GENOMIC DNA]</scope>
    <source>
        <strain evidence="2">AATW-2023a</strain>
        <tissue evidence="2">Whole specimen</tissue>
    </source>
</reference>
<dbReference type="AlphaFoldDB" id="A0AAN8PWV4"/>
<accession>A0AAN8PWV4</accession>
<evidence type="ECO:0000256" key="1">
    <source>
        <dbReference type="SAM" id="MobiDB-lite"/>
    </source>
</evidence>